<name>A0A8S9X6J0_APOLU</name>
<keyword evidence="1 2" id="KW-0193">Cuticle</keyword>
<dbReference type="GO" id="GO:0008010">
    <property type="term" value="F:structural constituent of chitin-based larval cuticle"/>
    <property type="evidence" value="ECO:0007669"/>
    <property type="project" value="TreeGrafter"/>
</dbReference>
<feature type="compositionally biased region" description="Pro residues" evidence="3">
    <location>
        <begin position="177"/>
        <end position="214"/>
    </location>
</feature>
<reference evidence="5" key="1">
    <citation type="journal article" date="2021" name="Mol. Ecol. Resour.">
        <title>Apolygus lucorum genome provides insights into omnivorousness and mesophyll feeding.</title>
        <authorList>
            <person name="Liu Y."/>
            <person name="Liu H."/>
            <person name="Wang H."/>
            <person name="Huang T."/>
            <person name="Liu B."/>
            <person name="Yang B."/>
            <person name="Yin L."/>
            <person name="Li B."/>
            <person name="Zhang Y."/>
            <person name="Zhang S."/>
            <person name="Jiang F."/>
            <person name="Zhang X."/>
            <person name="Ren Y."/>
            <person name="Wang B."/>
            <person name="Wang S."/>
            <person name="Lu Y."/>
            <person name="Wu K."/>
            <person name="Fan W."/>
            <person name="Wang G."/>
        </authorList>
    </citation>
    <scope>NUCLEOTIDE SEQUENCE</scope>
    <source>
        <strain evidence="5">12Hb</strain>
    </source>
</reference>
<dbReference type="Pfam" id="PF00379">
    <property type="entry name" value="Chitin_bind_4"/>
    <property type="match status" value="1"/>
</dbReference>
<feature type="chain" id="PRO_5035737314" evidence="4">
    <location>
        <begin position="19"/>
        <end position="229"/>
    </location>
</feature>
<dbReference type="PANTHER" id="PTHR10380">
    <property type="entry name" value="CUTICLE PROTEIN"/>
    <property type="match status" value="1"/>
</dbReference>
<dbReference type="Proteomes" id="UP000466442">
    <property type="component" value="Unassembled WGS sequence"/>
</dbReference>
<dbReference type="OrthoDB" id="6593286at2759"/>
<evidence type="ECO:0000256" key="4">
    <source>
        <dbReference type="SAM" id="SignalP"/>
    </source>
</evidence>
<protein>
    <submittedName>
        <fullName evidence="5">Uncharacterized protein</fullName>
    </submittedName>
</protein>
<dbReference type="InterPro" id="IPR031311">
    <property type="entry name" value="CHIT_BIND_RR_consensus"/>
</dbReference>
<evidence type="ECO:0000313" key="5">
    <source>
        <dbReference type="EMBL" id="KAF6203165.1"/>
    </source>
</evidence>
<dbReference type="GO" id="GO:0062129">
    <property type="term" value="C:chitin-based extracellular matrix"/>
    <property type="evidence" value="ECO:0007669"/>
    <property type="project" value="TreeGrafter"/>
</dbReference>
<sequence length="229" mass="23549">MNTFTVLTFVATACAAMGARLDAGYLPPSGGGPSGGGYGQPSGPVVPILSYQNRPNNGDGSYAYSYETGNGIRAQEEGKGGPGEEQGTQAWGEFSYQGDDGQNYAVKYTADEGGFKPQGAHLPTPPPVPEEILASLAEQGISVNPDGSYSGGNPNDDGSYRESSGGNGRPSQSYLPAPAPVYRPAPPSAYRPAPPPAYRSAPPPPSRPAPPSAYLPPSGSFNPSSGYNY</sequence>
<keyword evidence="4" id="KW-0732">Signal</keyword>
<dbReference type="EMBL" id="WIXP02000011">
    <property type="protein sequence ID" value="KAF6203165.1"/>
    <property type="molecule type" value="Genomic_DNA"/>
</dbReference>
<gene>
    <name evidence="5" type="ORF">GE061_003582</name>
</gene>
<keyword evidence="6" id="KW-1185">Reference proteome</keyword>
<dbReference type="PANTHER" id="PTHR10380:SF173">
    <property type="entry name" value="CUTICULAR PROTEIN 47EF, ISOFORM C-RELATED"/>
    <property type="match status" value="1"/>
</dbReference>
<feature type="signal peptide" evidence="4">
    <location>
        <begin position="1"/>
        <end position="18"/>
    </location>
</feature>
<feature type="compositionally biased region" description="Polar residues" evidence="3">
    <location>
        <begin position="219"/>
        <end position="229"/>
    </location>
</feature>
<evidence type="ECO:0000313" key="6">
    <source>
        <dbReference type="Proteomes" id="UP000466442"/>
    </source>
</evidence>
<proteinExistence type="predicted"/>
<organism evidence="5 6">
    <name type="scientific">Apolygus lucorum</name>
    <name type="common">Small green plant bug</name>
    <name type="synonym">Lygocoris lucorum</name>
    <dbReference type="NCBI Taxonomy" id="248454"/>
    <lineage>
        <taxon>Eukaryota</taxon>
        <taxon>Metazoa</taxon>
        <taxon>Ecdysozoa</taxon>
        <taxon>Arthropoda</taxon>
        <taxon>Hexapoda</taxon>
        <taxon>Insecta</taxon>
        <taxon>Pterygota</taxon>
        <taxon>Neoptera</taxon>
        <taxon>Paraneoptera</taxon>
        <taxon>Hemiptera</taxon>
        <taxon>Heteroptera</taxon>
        <taxon>Panheteroptera</taxon>
        <taxon>Cimicomorpha</taxon>
        <taxon>Miridae</taxon>
        <taxon>Mirini</taxon>
        <taxon>Apolygus</taxon>
    </lineage>
</organism>
<evidence type="ECO:0000256" key="2">
    <source>
        <dbReference type="PROSITE-ProRule" id="PRU00497"/>
    </source>
</evidence>
<feature type="region of interest" description="Disordered" evidence="3">
    <location>
        <begin position="72"/>
        <end position="229"/>
    </location>
</feature>
<accession>A0A8S9X6J0</accession>
<comment type="caution">
    <text evidence="5">The sequence shown here is derived from an EMBL/GenBank/DDBJ whole genome shotgun (WGS) entry which is preliminary data.</text>
</comment>
<dbReference type="AlphaFoldDB" id="A0A8S9X6J0"/>
<evidence type="ECO:0000256" key="3">
    <source>
        <dbReference type="SAM" id="MobiDB-lite"/>
    </source>
</evidence>
<dbReference type="PROSITE" id="PS00233">
    <property type="entry name" value="CHIT_BIND_RR_1"/>
    <property type="match status" value="1"/>
</dbReference>
<dbReference type="PROSITE" id="PS51155">
    <property type="entry name" value="CHIT_BIND_RR_2"/>
    <property type="match status" value="1"/>
</dbReference>
<feature type="compositionally biased region" description="Polar residues" evidence="3">
    <location>
        <begin position="141"/>
        <end position="153"/>
    </location>
</feature>
<feature type="compositionally biased region" description="Polar residues" evidence="3">
    <location>
        <begin position="161"/>
        <end position="174"/>
    </location>
</feature>
<dbReference type="InterPro" id="IPR050468">
    <property type="entry name" value="Cuticle_Struct_Prot"/>
</dbReference>
<dbReference type="PRINTS" id="PR00947">
    <property type="entry name" value="CUTICLE"/>
</dbReference>
<dbReference type="InterPro" id="IPR000618">
    <property type="entry name" value="Insect_cuticle"/>
</dbReference>
<evidence type="ECO:0000256" key="1">
    <source>
        <dbReference type="ARBA" id="ARBA00022460"/>
    </source>
</evidence>